<dbReference type="Proteomes" id="UP000240760">
    <property type="component" value="Unassembled WGS sequence"/>
</dbReference>
<accession>A0A2T4C8Y9</accession>
<keyword evidence="2" id="KW-1185">Reference proteome</keyword>
<organism evidence="1 2">
    <name type="scientific">Trichoderma longibrachiatum ATCC 18648</name>
    <dbReference type="NCBI Taxonomy" id="983965"/>
    <lineage>
        <taxon>Eukaryota</taxon>
        <taxon>Fungi</taxon>
        <taxon>Dikarya</taxon>
        <taxon>Ascomycota</taxon>
        <taxon>Pezizomycotina</taxon>
        <taxon>Sordariomycetes</taxon>
        <taxon>Hypocreomycetidae</taxon>
        <taxon>Hypocreales</taxon>
        <taxon>Hypocreaceae</taxon>
        <taxon>Trichoderma</taxon>
    </lineage>
</organism>
<gene>
    <name evidence="1" type="ORF">M440DRAFT_1302164</name>
</gene>
<feature type="non-terminal residue" evidence="1">
    <location>
        <position position="138"/>
    </location>
</feature>
<sequence>VPWPGNTYNIIEESTGRILTVSVDNLSSKDYTRTSTLCLRAIDYRPSPTESWLCVEAEGYFGFFHPFSNMYLSVHESGKDLSPSFGPEQYYIPRRHPNGGYQLLSPAGPNTLKQLAFFSGSYENPFVRRQHAGTTWRF</sequence>
<reference evidence="1 2" key="1">
    <citation type="submission" date="2016-07" db="EMBL/GenBank/DDBJ databases">
        <title>Multiple horizontal gene transfer events from other fungi enriched the ability of initially mycotrophic Trichoderma (Ascomycota) to feed on dead plant biomass.</title>
        <authorList>
            <consortium name="DOE Joint Genome Institute"/>
            <person name="Aerts A."/>
            <person name="Atanasova L."/>
            <person name="Chenthamara K."/>
            <person name="Zhang J."/>
            <person name="Grujic M."/>
            <person name="Henrissat B."/>
            <person name="Kuo A."/>
            <person name="Salamov A."/>
            <person name="Lipzen A."/>
            <person name="Labutti K."/>
            <person name="Barry K."/>
            <person name="Miao Y."/>
            <person name="Rahimi M.J."/>
            <person name="Shen Q."/>
            <person name="Grigoriev I.V."/>
            <person name="Kubicek C.P."/>
            <person name="Druzhinina I.S."/>
        </authorList>
    </citation>
    <scope>NUCLEOTIDE SEQUENCE [LARGE SCALE GENOMIC DNA]</scope>
    <source>
        <strain evidence="1 2">ATCC 18648</strain>
    </source>
</reference>
<evidence type="ECO:0000313" key="2">
    <source>
        <dbReference type="Proteomes" id="UP000240760"/>
    </source>
</evidence>
<name>A0A2T4C8Y9_TRILO</name>
<proteinExistence type="predicted"/>
<dbReference type="EMBL" id="KZ679129">
    <property type="protein sequence ID" value="PTB78015.1"/>
    <property type="molecule type" value="Genomic_DNA"/>
</dbReference>
<dbReference type="AlphaFoldDB" id="A0A2T4C8Y9"/>
<feature type="non-terminal residue" evidence="1">
    <location>
        <position position="1"/>
    </location>
</feature>
<protein>
    <submittedName>
        <fullName evidence="1">Uncharacterized protein</fullName>
    </submittedName>
</protein>
<dbReference type="OrthoDB" id="5289641at2759"/>
<evidence type="ECO:0000313" key="1">
    <source>
        <dbReference type="EMBL" id="PTB78015.1"/>
    </source>
</evidence>